<keyword evidence="1" id="KW-0328">Glycosyltransferase</keyword>
<evidence type="ECO:0000313" key="8">
    <source>
        <dbReference type="EMBL" id="KMQ97929.1"/>
    </source>
</evidence>
<evidence type="ECO:0000256" key="4">
    <source>
        <dbReference type="ARBA" id="ARBA00023027"/>
    </source>
</evidence>
<keyword evidence="6" id="KW-0472">Membrane</keyword>
<dbReference type="EMBL" id="LBMM01000637">
    <property type="protein sequence ID" value="KMQ97929.1"/>
    <property type="molecule type" value="Genomic_DNA"/>
</dbReference>
<keyword evidence="2" id="KW-0808">Transferase</keyword>
<evidence type="ECO:0000256" key="2">
    <source>
        <dbReference type="ARBA" id="ARBA00022679"/>
    </source>
</evidence>
<evidence type="ECO:0000256" key="6">
    <source>
        <dbReference type="SAM" id="Phobius"/>
    </source>
</evidence>
<dbReference type="InterPro" id="IPR041400">
    <property type="entry name" value="PARP16_N"/>
</dbReference>
<dbReference type="PANTHER" id="PTHR21328">
    <property type="entry name" value="POLY ADP-RIBOSE POLYMERASE FAMILY, MEMBER PARP"/>
    <property type="match status" value="1"/>
</dbReference>
<keyword evidence="6" id="KW-1133">Transmembrane helix</keyword>
<evidence type="ECO:0000256" key="5">
    <source>
        <dbReference type="ARBA" id="ARBA00024347"/>
    </source>
</evidence>
<keyword evidence="6" id="KW-0812">Transmembrane</keyword>
<gene>
    <name evidence="8" type="ORF">RF55_1724</name>
</gene>
<keyword evidence="4" id="KW-0520">NAD</keyword>
<evidence type="ECO:0000259" key="7">
    <source>
        <dbReference type="Pfam" id="PF18084"/>
    </source>
</evidence>
<reference evidence="8 9" key="1">
    <citation type="submission" date="2015-04" db="EMBL/GenBank/DDBJ databases">
        <title>Lasius niger genome sequencing.</title>
        <authorList>
            <person name="Konorov E.A."/>
            <person name="Nikitin M.A."/>
            <person name="Kirill M.V."/>
            <person name="Chang P."/>
        </authorList>
    </citation>
    <scope>NUCLEOTIDE SEQUENCE [LARGE SCALE GENOMIC DNA]</scope>
    <source>
        <tissue evidence="8">Whole</tissue>
    </source>
</reference>
<evidence type="ECO:0000313" key="9">
    <source>
        <dbReference type="Proteomes" id="UP000036403"/>
    </source>
</evidence>
<comment type="similarity">
    <text evidence="5">Belongs to the ARTD/PARP family.</text>
</comment>
<protein>
    <submittedName>
        <fullName evidence="8">G2 mitotic-specific cyclin-b</fullName>
    </submittedName>
</protein>
<dbReference type="OrthoDB" id="19501at2759"/>
<evidence type="ECO:0000256" key="3">
    <source>
        <dbReference type="ARBA" id="ARBA00022695"/>
    </source>
</evidence>
<proteinExistence type="inferred from homology"/>
<feature type="domain" description="PARP16 N-terminal" evidence="7">
    <location>
        <begin position="46"/>
        <end position="129"/>
    </location>
</feature>
<dbReference type="Proteomes" id="UP000036403">
    <property type="component" value="Unassembled WGS sequence"/>
</dbReference>
<organism evidence="8 9">
    <name type="scientific">Lasius niger</name>
    <name type="common">Black garden ant</name>
    <dbReference type="NCBI Taxonomy" id="67767"/>
    <lineage>
        <taxon>Eukaryota</taxon>
        <taxon>Metazoa</taxon>
        <taxon>Ecdysozoa</taxon>
        <taxon>Arthropoda</taxon>
        <taxon>Hexapoda</taxon>
        <taxon>Insecta</taxon>
        <taxon>Pterygota</taxon>
        <taxon>Neoptera</taxon>
        <taxon>Endopterygota</taxon>
        <taxon>Hymenoptera</taxon>
        <taxon>Apocrita</taxon>
        <taxon>Aculeata</taxon>
        <taxon>Formicoidea</taxon>
        <taxon>Formicidae</taxon>
        <taxon>Formicinae</taxon>
        <taxon>Lasius</taxon>
        <taxon>Lasius</taxon>
    </lineage>
</organism>
<dbReference type="PaxDb" id="67767-A0A0J7L614"/>
<evidence type="ECO:0000256" key="1">
    <source>
        <dbReference type="ARBA" id="ARBA00022676"/>
    </source>
</evidence>
<dbReference type="GO" id="GO:0016757">
    <property type="term" value="F:glycosyltransferase activity"/>
    <property type="evidence" value="ECO:0007669"/>
    <property type="project" value="UniProtKB-KW"/>
</dbReference>
<sequence length="296" mass="33735">MKQDEQYEIPKDKNVTKTGLDILYTSRDRSVTDDSLEKKILSLKHLLEKDPKAADLKWSLFVAASNTYRYDSCLKPFPPMYIKNECKDIEALRKAIESVPPLPLMCKELNDASAYENYGETIELLYWVLLRLRDPYIKSVQKECRSQFGKGIYLSSELGVSLPYSPVGYGWGGSLLGSEISCIALCELINHPDIKRGDSKDNARNTLNDSIGGRIPDKYFVVTNSDLVRIRYLLVYTQNLRTTSTADNSGLLVWFKQHKLLTFVLGYVVLLASVGLTQNKQVEKYYRLFIQKAGFE</sequence>
<feature type="transmembrane region" description="Helical" evidence="6">
    <location>
        <begin position="260"/>
        <end position="277"/>
    </location>
</feature>
<dbReference type="SUPFAM" id="SSF56399">
    <property type="entry name" value="ADP-ribosylation"/>
    <property type="match status" value="1"/>
</dbReference>
<dbReference type="GO" id="GO:0016779">
    <property type="term" value="F:nucleotidyltransferase activity"/>
    <property type="evidence" value="ECO:0007669"/>
    <property type="project" value="UniProtKB-KW"/>
</dbReference>
<keyword evidence="9" id="KW-1185">Reference proteome</keyword>
<dbReference type="InterPro" id="IPR051838">
    <property type="entry name" value="ARTD_PARP"/>
</dbReference>
<dbReference type="AlphaFoldDB" id="A0A0J7L614"/>
<name>A0A0J7L614_LASNI</name>
<keyword evidence="3" id="KW-0548">Nucleotidyltransferase</keyword>
<accession>A0A0J7L614</accession>
<comment type="caution">
    <text evidence="8">The sequence shown here is derived from an EMBL/GenBank/DDBJ whole genome shotgun (WGS) entry which is preliminary data.</text>
</comment>
<dbReference type="Gene3D" id="3.90.228.10">
    <property type="match status" value="1"/>
</dbReference>
<dbReference type="Pfam" id="PF18084">
    <property type="entry name" value="ARTD15_N"/>
    <property type="match status" value="1"/>
</dbReference>